<dbReference type="EMBL" id="DRYK01000062">
    <property type="protein sequence ID" value="HHP68126.1"/>
    <property type="molecule type" value="Genomic_DNA"/>
</dbReference>
<accession>A0A7J3XZN4</accession>
<sequence length="106" mass="11808">MRVYLKTRGGKWILIKGWLKQASPKSGRKTVGYALLGEESTPPEIESAEEIVLPASGFSKLLRWLVNMGDGVVVVEPKDIENLYVRASREVAKRILDAAKELKIVD</sequence>
<organism evidence="1">
    <name type="scientific">Thermogladius calderae</name>
    <dbReference type="NCBI Taxonomy" id="1200300"/>
    <lineage>
        <taxon>Archaea</taxon>
        <taxon>Thermoproteota</taxon>
        <taxon>Thermoprotei</taxon>
        <taxon>Desulfurococcales</taxon>
        <taxon>Desulfurococcaceae</taxon>
        <taxon>Thermogladius</taxon>
    </lineage>
</organism>
<gene>
    <name evidence="1" type="ORF">ENM60_05005</name>
</gene>
<comment type="caution">
    <text evidence="1">The sequence shown here is derived from an EMBL/GenBank/DDBJ whole genome shotgun (WGS) entry which is preliminary data.</text>
</comment>
<evidence type="ECO:0000313" key="1">
    <source>
        <dbReference type="EMBL" id="HHP68126.1"/>
    </source>
</evidence>
<protein>
    <submittedName>
        <fullName evidence="1">Uncharacterized protein</fullName>
    </submittedName>
</protein>
<proteinExistence type="predicted"/>
<reference evidence="1" key="1">
    <citation type="journal article" date="2020" name="mSystems">
        <title>Genome- and Community-Level Interaction Insights into Carbon Utilization and Element Cycling Functions of Hydrothermarchaeota in Hydrothermal Sediment.</title>
        <authorList>
            <person name="Zhou Z."/>
            <person name="Liu Y."/>
            <person name="Xu W."/>
            <person name="Pan J."/>
            <person name="Luo Z.H."/>
            <person name="Li M."/>
        </authorList>
    </citation>
    <scope>NUCLEOTIDE SEQUENCE [LARGE SCALE GENOMIC DNA]</scope>
    <source>
        <strain evidence="1">SpSt-110</strain>
    </source>
</reference>
<dbReference type="AlphaFoldDB" id="A0A7J3XZN4"/>
<name>A0A7J3XZN4_9CREN</name>